<sequence length="143" mass="15336">MAFFATPNTSVIIIAAVVAVAIVIGIIADVVSSRRRKKKQAEEQLQTRVEQGVRQKLMEMRNEYLVMARGETYTVGVNGQIAPGKYLLKNSVEGGGNFNLRYNGFAQPYPDGTVLTLGAGDSLCALSASVLIKPCVEEAATAE</sequence>
<evidence type="ECO:0000256" key="1">
    <source>
        <dbReference type="SAM" id="Phobius"/>
    </source>
</evidence>
<reference evidence="2" key="1">
    <citation type="submission" date="2020-10" db="EMBL/GenBank/DDBJ databases">
        <authorList>
            <person name="Gilroy R."/>
        </authorList>
    </citation>
    <scope>NUCLEOTIDE SEQUENCE</scope>
    <source>
        <strain evidence="2">ChiHjej12B11-7776</strain>
    </source>
</reference>
<proteinExistence type="predicted"/>
<gene>
    <name evidence="2" type="ORF">IAC72_05635</name>
</gene>
<organism evidence="2 3">
    <name type="scientific">Candidatus Fimimonas merdipullorum</name>
    <dbReference type="NCBI Taxonomy" id="2840822"/>
    <lineage>
        <taxon>Bacteria</taxon>
        <taxon>Pseudomonadati</taxon>
        <taxon>Myxococcota</taxon>
        <taxon>Myxococcia</taxon>
        <taxon>Myxococcales</taxon>
        <taxon>Cystobacterineae</taxon>
        <taxon>Myxococcaceae</taxon>
        <taxon>Myxococcaceae incertae sedis</taxon>
        <taxon>Candidatus Fimimonas</taxon>
    </lineage>
</organism>
<dbReference type="AlphaFoldDB" id="A0A9D1MYM0"/>
<comment type="caution">
    <text evidence="2">The sequence shown here is derived from an EMBL/GenBank/DDBJ whole genome shotgun (WGS) entry which is preliminary data.</text>
</comment>
<name>A0A9D1MYM0_9BACT</name>
<keyword evidence="1" id="KW-1133">Transmembrane helix</keyword>
<keyword evidence="1" id="KW-0472">Membrane</keyword>
<keyword evidence="1" id="KW-0812">Transmembrane</keyword>
<dbReference type="Proteomes" id="UP000886852">
    <property type="component" value="Unassembled WGS sequence"/>
</dbReference>
<feature type="transmembrane region" description="Helical" evidence="1">
    <location>
        <begin position="12"/>
        <end position="31"/>
    </location>
</feature>
<evidence type="ECO:0000313" key="3">
    <source>
        <dbReference type="Proteomes" id="UP000886852"/>
    </source>
</evidence>
<dbReference type="EMBL" id="DVOC01000101">
    <property type="protein sequence ID" value="HIU91471.1"/>
    <property type="molecule type" value="Genomic_DNA"/>
</dbReference>
<accession>A0A9D1MYM0</accession>
<evidence type="ECO:0000313" key="2">
    <source>
        <dbReference type="EMBL" id="HIU91471.1"/>
    </source>
</evidence>
<protein>
    <submittedName>
        <fullName evidence="2">Uncharacterized protein</fullName>
    </submittedName>
</protein>
<reference evidence="2" key="2">
    <citation type="journal article" date="2021" name="PeerJ">
        <title>Extensive microbial diversity within the chicken gut microbiome revealed by metagenomics and culture.</title>
        <authorList>
            <person name="Gilroy R."/>
            <person name="Ravi A."/>
            <person name="Getino M."/>
            <person name="Pursley I."/>
            <person name="Horton D.L."/>
            <person name="Alikhan N.F."/>
            <person name="Baker D."/>
            <person name="Gharbi K."/>
            <person name="Hall N."/>
            <person name="Watson M."/>
            <person name="Adriaenssens E.M."/>
            <person name="Foster-Nyarko E."/>
            <person name="Jarju S."/>
            <person name="Secka A."/>
            <person name="Antonio M."/>
            <person name="Oren A."/>
            <person name="Chaudhuri R.R."/>
            <person name="La Ragione R."/>
            <person name="Hildebrand F."/>
            <person name="Pallen M.J."/>
        </authorList>
    </citation>
    <scope>NUCLEOTIDE SEQUENCE</scope>
    <source>
        <strain evidence="2">ChiHjej12B11-7776</strain>
    </source>
</reference>